<evidence type="ECO:0000313" key="1">
    <source>
        <dbReference type="EMBL" id="GMN26809.1"/>
    </source>
</evidence>
<keyword evidence="2" id="KW-1185">Reference proteome</keyword>
<sequence>MLASGHSNSDSHHADQLPTSLVDAAKAVEVYSGSIGAANLVRSRVEIYPNPPTRRP</sequence>
<accession>A0AA87Z6P7</accession>
<dbReference type="Proteomes" id="UP001187192">
    <property type="component" value="Unassembled WGS sequence"/>
</dbReference>
<gene>
    <name evidence="1" type="ORF">TIFTF001_001441</name>
</gene>
<protein>
    <submittedName>
        <fullName evidence="1">Uncharacterized protein</fullName>
    </submittedName>
</protein>
<comment type="caution">
    <text evidence="1">The sequence shown here is derived from an EMBL/GenBank/DDBJ whole genome shotgun (WGS) entry which is preliminary data.</text>
</comment>
<organism evidence="1 2">
    <name type="scientific">Ficus carica</name>
    <name type="common">Common fig</name>
    <dbReference type="NCBI Taxonomy" id="3494"/>
    <lineage>
        <taxon>Eukaryota</taxon>
        <taxon>Viridiplantae</taxon>
        <taxon>Streptophyta</taxon>
        <taxon>Embryophyta</taxon>
        <taxon>Tracheophyta</taxon>
        <taxon>Spermatophyta</taxon>
        <taxon>Magnoliopsida</taxon>
        <taxon>eudicotyledons</taxon>
        <taxon>Gunneridae</taxon>
        <taxon>Pentapetalae</taxon>
        <taxon>rosids</taxon>
        <taxon>fabids</taxon>
        <taxon>Rosales</taxon>
        <taxon>Moraceae</taxon>
        <taxon>Ficeae</taxon>
        <taxon>Ficus</taxon>
    </lineage>
</organism>
<name>A0AA87Z6P7_FICCA</name>
<reference evidence="1" key="1">
    <citation type="submission" date="2023-07" db="EMBL/GenBank/DDBJ databases">
        <title>draft genome sequence of fig (Ficus carica).</title>
        <authorList>
            <person name="Takahashi T."/>
            <person name="Nishimura K."/>
        </authorList>
    </citation>
    <scope>NUCLEOTIDE SEQUENCE</scope>
</reference>
<dbReference type="AlphaFoldDB" id="A0AA87Z6P7"/>
<proteinExistence type="predicted"/>
<dbReference type="EMBL" id="BTGU01000001">
    <property type="protein sequence ID" value="GMN26809.1"/>
    <property type="molecule type" value="Genomic_DNA"/>
</dbReference>
<evidence type="ECO:0000313" key="2">
    <source>
        <dbReference type="Proteomes" id="UP001187192"/>
    </source>
</evidence>